<accession>A0ABR1PVQ9</accession>
<gene>
    <name evidence="1" type="ORF">PG986_013479</name>
</gene>
<proteinExistence type="predicted"/>
<name>A0ABR1PVQ9_9PEZI</name>
<evidence type="ECO:0000313" key="2">
    <source>
        <dbReference type="Proteomes" id="UP001391051"/>
    </source>
</evidence>
<dbReference type="GeneID" id="92082763"/>
<reference evidence="1 2" key="1">
    <citation type="submission" date="2023-01" db="EMBL/GenBank/DDBJ databases">
        <title>Analysis of 21 Apiospora genomes using comparative genomics revels a genus with tremendous synthesis potential of carbohydrate active enzymes and secondary metabolites.</title>
        <authorList>
            <person name="Sorensen T."/>
        </authorList>
    </citation>
    <scope>NUCLEOTIDE SEQUENCE [LARGE SCALE GENOMIC DNA]</scope>
    <source>
        <strain evidence="1 2">CBS 24483</strain>
    </source>
</reference>
<dbReference type="EMBL" id="JAQQWE010000009">
    <property type="protein sequence ID" value="KAK7941092.1"/>
    <property type="molecule type" value="Genomic_DNA"/>
</dbReference>
<sequence length="741" mass="82441">MALPAPDNTRARLRREICDVVDAIGSVDNCNVLATIDKPETCTSPPELKQRLRDALTVWFSLGAAAGLRAHSLVYDFGDYQSGQALALSALSPGGETTQFHCLRSVAEEINCEVFLIKLKRKDTGVEDLGYDESTMLEETEFYEDDEDEYESQPRIWTAEVLVDWRGGFKPDEYPLERDVIVQDEFDMDAYDDDVDEESEGVWEGHYQNTVRGFSRWFTSTAALIIPKASLLEFLCELSLHDDRSSSVSQLVCYMAGKCSDLGNGQRHIHDLFELCTNLSTSPNQLRALNEGTITEVLQLAIRYSHARLFDLISSNIAITVSPSFFTWAGVHLQNVRWPLGALILAMRRALSVSRRCGDWYTCIVGLKTSETGAPDELQEFAQVALSQAARLCSESEVYEGDGETLVFIACRYKDFTWLSNEVAPIVRRRAVDFAFSAIFCWSLYNAAIQKELPQEESLELLRGLVATIRESLDILQLVSVPVYCQRTQQAVTTKGMPLPPPPVSSDTLIHLIRLMVAINSEDDVQSFLSKIEEQVGLVDCRDLTSLYIPFVDDLLALAEAQSADLRSSVYASLAREIVMEYWQQQYVGSGSPPQPQAQAQAQALVQLSMLLLHCGCPFCRDIHRFFFESPHVSQAVFGGEVSDGAGLMHLSAAVKQCTGVCDYHVEHQGEYCKWMLTKRGYLPPEGQSSRVQSARAALSKANQLRLSLALGEQLYGQLMGVSPPSLAPSLGANRLHPIHI</sequence>
<dbReference type="RefSeq" id="XP_066693844.1">
    <property type="nucleotide sequence ID" value="XM_066849701.1"/>
</dbReference>
<keyword evidence="2" id="KW-1185">Reference proteome</keyword>
<organism evidence="1 2">
    <name type="scientific">Apiospora aurea</name>
    <dbReference type="NCBI Taxonomy" id="335848"/>
    <lineage>
        <taxon>Eukaryota</taxon>
        <taxon>Fungi</taxon>
        <taxon>Dikarya</taxon>
        <taxon>Ascomycota</taxon>
        <taxon>Pezizomycotina</taxon>
        <taxon>Sordariomycetes</taxon>
        <taxon>Xylariomycetidae</taxon>
        <taxon>Amphisphaeriales</taxon>
        <taxon>Apiosporaceae</taxon>
        <taxon>Apiospora</taxon>
    </lineage>
</organism>
<comment type="caution">
    <text evidence="1">The sequence shown here is derived from an EMBL/GenBank/DDBJ whole genome shotgun (WGS) entry which is preliminary data.</text>
</comment>
<evidence type="ECO:0000313" key="1">
    <source>
        <dbReference type="EMBL" id="KAK7941092.1"/>
    </source>
</evidence>
<dbReference type="Proteomes" id="UP001391051">
    <property type="component" value="Unassembled WGS sequence"/>
</dbReference>
<protein>
    <submittedName>
        <fullName evidence="1">Uncharacterized protein</fullName>
    </submittedName>
</protein>